<evidence type="ECO:0000313" key="2">
    <source>
        <dbReference type="EMBL" id="GAA2402875.1"/>
    </source>
</evidence>
<proteinExistence type="predicted"/>
<name>A0ABN3IFH9_9ACTN</name>
<organism evidence="2 3">
    <name type="scientific">Actinomadura vinacea</name>
    <dbReference type="NCBI Taxonomy" id="115336"/>
    <lineage>
        <taxon>Bacteria</taxon>
        <taxon>Bacillati</taxon>
        <taxon>Actinomycetota</taxon>
        <taxon>Actinomycetes</taxon>
        <taxon>Streptosporangiales</taxon>
        <taxon>Thermomonosporaceae</taxon>
        <taxon>Actinomadura</taxon>
    </lineage>
</organism>
<dbReference type="Pfam" id="PF19802">
    <property type="entry name" value="DUF6285"/>
    <property type="match status" value="1"/>
</dbReference>
<reference evidence="2 3" key="1">
    <citation type="journal article" date="2019" name="Int. J. Syst. Evol. Microbiol.">
        <title>The Global Catalogue of Microorganisms (GCM) 10K type strain sequencing project: providing services to taxonomists for standard genome sequencing and annotation.</title>
        <authorList>
            <consortium name="The Broad Institute Genomics Platform"/>
            <consortium name="The Broad Institute Genome Sequencing Center for Infectious Disease"/>
            <person name="Wu L."/>
            <person name="Ma J."/>
        </authorList>
    </citation>
    <scope>NUCLEOTIDE SEQUENCE [LARGE SCALE GENOMIC DNA]</scope>
    <source>
        <strain evidence="2 3">JCM 3325</strain>
    </source>
</reference>
<dbReference type="InterPro" id="IPR046252">
    <property type="entry name" value="DUF6285"/>
</dbReference>
<dbReference type="RefSeq" id="WP_344587026.1">
    <property type="nucleotide sequence ID" value="NZ_BAAARW010000002.1"/>
</dbReference>
<feature type="domain" description="DUF6285" evidence="1">
    <location>
        <begin position="28"/>
        <end position="111"/>
    </location>
</feature>
<sequence>MAAPHDAPTARELVESVREFLERDVVGALAGRARFHALVAVNALSIVEREMAEGGAQTVRHRARLEALGLPDDAALAAAIRAGELDDRAAETRAMLTETVRDKLLVANPGYLDS</sequence>
<keyword evidence="3" id="KW-1185">Reference proteome</keyword>
<protein>
    <submittedName>
        <fullName evidence="2">DUF6285 domain-containing protein</fullName>
    </submittedName>
</protein>
<accession>A0ABN3IFH9</accession>
<evidence type="ECO:0000259" key="1">
    <source>
        <dbReference type="Pfam" id="PF19802"/>
    </source>
</evidence>
<comment type="caution">
    <text evidence="2">The sequence shown here is derived from an EMBL/GenBank/DDBJ whole genome shotgun (WGS) entry which is preliminary data.</text>
</comment>
<dbReference type="EMBL" id="BAAARW010000002">
    <property type="protein sequence ID" value="GAA2402875.1"/>
    <property type="molecule type" value="Genomic_DNA"/>
</dbReference>
<dbReference type="Proteomes" id="UP001501231">
    <property type="component" value="Unassembled WGS sequence"/>
</dbReference>
<gene>
    <name evidence="2" type="ORF">GCM10010191_08040</name>
</gene>
<evidence type="ECO:0000313" key="3">
    <source>
        <dbReference type="Proteomes" id="UP001501231"/>
    </source>
</evidence>